<protein>
    <recommendedName>
        <fullName evidence="3">Site-specific DNA-methyltransferase (adenine-specific)</fullName>
    </recommendedName>
</protein>
<evidence type="ECO:0000313" key="1">
    <source>
        <dbReference type="EMBL" id="GAA5102680.1"/>
    </source>
</evidence>
<accession>A0ABP9MYR8</accession>
<sequence>MNPNLALCANPPYQKVNPKIDSEQKIREAYLRNEWMDLVCEVNHDN</sequence>
<dbReference type="RefSeq" id="WP_171973715.1">
    <property type="nucleotide sequence ID" value="NZ_BAABKE010000007.1"/>
</dbReference>
<comment type="caution">
    <text evidence="1">The sequence shown here is derived from an EMBL/GenBank/DDBJ whole genome shotgun (WGS) entry which is preliminary data.</text>
</comment>
<organism evidence="1 2">
    <name type="scientific">Wohlfahrtiimonas larvae</name>
    <dbReference type="NCBI Taxonomy" id="1157986"/>
    <lineage>
        <taxon>Bacteria</taxon>
        <taxon>Pseudomonadati</taxon>
        <taxon>Pseudomonadota</taxon>
        <taxon>Gammaproteobacteria</taxon>
        <taxon>Cardiobacteriales</taxon>
        <taxon>Ignatzschineriaceae</taxon>
        <taxon>Wohlfahrtiimonas</taxon>
    </lineage>
</organism>
<gene>
    <name evidence="1" type="ORF">GCM10023338_20290</name>
</gene>
<reference evidence="2" key="1">
    <citation type="journal article" date="2019" name="Int. J. Syst. Evol. Microbiol.">
        <title>The Global Catalogue of Microorganisms (GCM) 10K type strain sequencing project: providing services to taxonomists for standard genome sequencing and annotation.</title>
        <authorList>
            <consortium name="The Broad Institute Genomics Platform"/>
            <consortium name="The Broad Institute Genome Sequencing Center for Infectious Disease"/>
            <person name="Wu L."/>
            <person name="Ma J."/>
        </authorList>
    </citation>
    <scope>NUCLEOTIDE SEQUENCE [LARGE SCALE GENOMIC DNA]</scope>
    <source>
        <strain evidence="2">JCM 18424</strain>
    </source>
</reference>
<evidence type="ECO:0008006" key="3">
    <source>
        <dbReference type="Google" id="ProtNLM"/>
    </source>
</evidence>
<dbReference type="Proteomes" id="UP001500631">
    <property type="component" value="Unassembled WGS sequence"/>
</dbReference>
<dbReference type="EMBL" id="BAABKE010000007">
    <property type="protein sequence ID" value="GAA5102680.1"/>
    <property type="molecule type" value="Genomic_DNA"/>
</dbReference>
<evidence type="ECO:0000313" key="2">
    <source>
        <dbReference type="Proteomes" id="UP001500631"/>
    </source>
</evidence>
<keyword evidence="2" id="KW-1185">Reference proteome</keyword>
<name>A0ABP9MYR8_9GAMM</name>
<proteinExistence type="predicted"/>